<feature type="domain" description="Histidine kinase" evidence="8">
    <location>
        <begin position="246"/>
        <end position="466"/>
    </location>
</feature>
<evidence type="ECO:0000259" key="8">
    <source>
        <dbReference type="PROSITE" id="PS50109"/>
    </source>
</evidence>
<dbReference type="SMART" id="SM00387">
    <property type="entry name" value="HATPase_c"/>
    <property type="match status" value="1"/>
</dbReference>
<dbReference type="Gene3D" id="1.10.287.130">
    <property type="match status" value="1"/>
</dbReference>
<evidence type="ECO:0000256" key="1">
    <source>
        <dbReference type="ARBA" id="ARBA00000085"/>
    </source>
</evidence>
<dbReference type="Proteomes" id="UP000317496">
    <property type="component" value="Chromosome"/>
</dbReference>
<dbReference type="InterPro" id="IPR005467">
    <property type="entry name" value="His_kinase_dom"/>
</dbReference>
<dbReference type="EMBL" id="CP041636">
    <property type="protein sequence ID" value="QDO97666.1"/>
    <property type="molecule type" value="Genomic_DNA"/>
</dbReference>
<dbReference type="InterPro" id="IPR036890">
    <property type="entry name" value="HATPase_C_sf"/>
</dbReference>
<keyword evidence="5 9" id="KW-0418">Kinase</keyword>
<dbReference type="SUPFAM" id="SSF47384">
    <property type="entry name" value="Homodimeric domain of signal transducing histidine kinase"/>
    <property type="match status" value="1"/>
</dbReference>
<name>A0A516H1M4_9PROT</name>
<evidence type="ECO:0000256" key="5">
    <source>
        <dbReference type="ARBA" id="ARBA00022777"/>
    </source>
</evidence>
<dbReference type="Pfam" id="PF00512">
    <property type="entry name" value="HisKA"/>
    <property type="match status" value="1"/>
</dbReference>
<keyword evidence="7" id="KW-1133">Transmembrane helix</keyword>
<dbReference type="PANTHER" id="PTHR43047:SF72">
    <property type="entry name" value="OSMOSENSING HISTIDINE PROTEIN KINASE SLN1"/>
    <property type="match status" value="1"/>
</dbReference>
<evidence type="ECO:0000256" key="3">
    <source>
        <dbReference type="ARBA" id="ARBA00022553"/>
    </source>
</evidence>
<dbReference type="OrthoDB" id="9813151at2"/>
<feature type="transmembrane region" description="Helical" evidence="7">
    <location>
        <begin position="151"/>
        <end position="171"/>
    </location>
</feature>
<evidence type="ECO:0000313" key="10">
    <source>
        <dbReference type="Proteomes" id="UP000317496"/>
    </source>
</evidence>
<dbReference type="GO" id="GO:0000155">
    <property type="term" value="F:phosphorelay sensor kinase activity"/>
    <property type="evidence" value="ECO:0007669"/>
    <property type="project" value="InterPro"/>
</dbReference>
<dbReference type="SMART" id="SM00388">
    <property type="entry name" value="HisKA"/>
    <property type="match status" value="1"/>
</dbReference>
<dbReference type="InterPro" id="IPR003661">
    <property type="entry name" value="HisK_dim/P_dom"/>
</dbReference>
<feature type="transmembrane region" description="Helical" evidence="7">
    <location>
        <begin position="101"/>
        <end position="120"/>
    </location>
</feature>
<protein>
    <recommendedName>
        <fullName evidence="2">histidine kinase</fullName>
        <ecNumber evidence="2">2.7.13.3</ecNumber>
    </recommendedName>
</protein>
<dbReference type="PROSITE" id="PS50109">
    <property type="entry name" value="HIS_KIN"/>
    <property type="match status" value="1"/>
</dbReference>
<keyword evidence="10" id="KW-1185">Reference proteome</keyword>
<accession>A0A516H1M4</accession>
<keyword evidence="7" id="KW-0472">Membrane</keyword>
<feature type="transmembrane region" description="Helical" evidence="7">
    <location>
        <begin position="126"/>
        <end position="144"/>
    </location>
</feature>
<feature type="transmembrane region" description="Helical" evidence="7">
    <location>
        <begin position="40"/>
        <end position="60"/>
    </location>
</feature>
<dbReference type="CDD" id="cd00075">
    <property type="entry name" value="HATPase"/>
    <property type="match status" value="1"/>
</dbReference>
<keyword evidence="4" id="KW-0808">Transferase</keyword>
<dbReference type="Pfam" id="PF02518">
    <property type="entry name" value="HATPase_c"/>
    <property type="match status" value="1"/>
</dbReference>
<dbReference type="Gene3D" id="3.30.565.10">
    <property type="entry name" value="Histidine kinase-like ATPase, C-terminal domain"/>
    <property type="match status" value="1"/>
</dbReference>
<dbReference type="PANTHER" id="PTHR43047">
    <property type="entry name" value="TWO-COMPONENT HISTIDINE PROTEIN KINASE"/>
    <property type="match status" value="1"/>
</dbReference>
<dbReference type="InterPro" id="IPR003594">
    <property type="entry name" value="HATPase_dom"/>
</dbReference>
<feature type="coiled-coil region" evidence="6">
    <location>
        <begin position="209"/>
        <end position="239"/>
    </location>
</feature>
<evidence type="ECO:0000313" key="9">
    <source>
        <dbReference type="EMBL" id="QDO97666.1"/>
    </source>
</evidence>
<dbReference type="GO" id="GO:0005886">
    <property type="term" value="C:plasma membrane"/>
    <property type="evidence" value="ECO:0007669"/>
    <property type="project" value="TreeGrafter"/>
</dbReference>
<dbReference type="GO" id="GO:0009927">
    <property type="term" value="F:histidine phosphotransfer kinase activity"/>
    <property type="evidence" value="ECO:0007669"/>
    <property type="project" value="TreeGrafter"/>
</dbReference>
<dbReference type="SUPFAM" id="SSF55874">
    <property type="entry name" value="ATPase domain of HSP90 chaperone/DNA topoisomerase II/histidine kinase"/>
    <property type="match status" value="1"/>
</dbReference>
<dbReference type="KEGG" id="fer:FNB15_10465"/>
<dbReference type="InterPro" id="IPR004358">
    <property type="entry name" value="Sig_transdc_His_kin-like_C"/>
</dbReference>
<keyword evidence="6" id="KW-0175">Coiled coil</keyword>
<keyword evidence="7" id="KW-0812">Transmembrane</keyword>
<organism evidence="9 10">
    <name type="scientific">Ferrovibrio terrae</name>
    <dbReference type="NCBI Taxonomy" id="2594003"/>
    <lineage>
        <taxon>Bacteria</taxon>
        <taxon>Pseudomonadati</taxon>
        <taxon>Pseudomonadota</taxon>
        <taxon>Alphaproteobacteria</taxon>
        <taxon>Rhodospirillales</taxon>
        <taxon>Rhodospirillaceae</taxon>
        <taxon>Ferrovibrio</taxon>
    </lineage>
</organism>
<gene>
    <name evidence="9" type="ORF">FNB15_10465</name>
</gene>
<feature type="transmembrane region" description="Helical" evidence="7">
    <location>
        <begin position="177"/>
        <end position="198"/>
    </location>
</feature>
<dbReference type="CDD" id="cd00082">
    <property type="entry name" value="HisKA"/>
    <property type="match status" value="1"/>
</dbReference>
<dbReference type="RefSeq" id="WP_144068647.1">
    <property type="nucleotide sequence ID" value="NZ_CP041636.1"/>
</dbReference>
<proteinExistence type="predicted"/>
<keyword evidence="3" id="KW-0597">Phosphoprotein</keyword>
<dbReference type="PRINTS" id="PR00344">
    <property type="entry name" value="BCTRLSENSOR"/>
</dbReference>
<evidence type="ECO:0000256" key="6">
    <source>
        <dbReference type="SAM" id="Coils"/>
    </source>
</evidence>
<feature type="transmembrane region" description="Helical" evidence="7">
    <location>
        <begin position="66"/>
        <end position="89"/>
    </location>
</feature>
<reference evidence="9 10" key="1">
    <citation type="submission" date="2019-07" db="EMBL/GenBank/DDBJ databases">
        <title>Genome sequencing for Ferrovibrio sp. K5.</title>
        <authorList>
            <person name="Park S.-J."/>
        </authorList>
    </citation>
    <scope>NUCLEOTIDE SEQUENCE [LARGE SCALE GENOMIC DNA]</scope>
    <source>
        <strain evidence="9 10">K5</strain>
    </source>
</reference>
<dbReference type="AlphaFoldDB" id="A0A516H1M4"/>
<dbReference type="EC" id="2.7.13.3" evidence="2"/>
<comment type="catalytic activity">
    <reaction evidence="1">
        <text>ATP + protein L-histidine = ADP + protein N-phospho-L-histidine.</text>
        <dbReference type="EC" id="2.7.13.3"/>
    </reaction>
</comment>
<evidence type="ECO:0000256" key="7">
    <source>
        <dbReference type="SAM" id="Phobius"/>
    </source>
</evidence>
<dbReference type="InterPro" id="IPR036097">
    <property type="entry name" value="HisK_dim/P_sf"/>
</dbReference>
<evidence type="ECO:0000256" key="4">
    <source>
        <dbReference type="ARBA" id="ARBA00022679"/>
    </source>
</evidence>
<evidence type="ECO:0000256" key="2">
    <source>
        <dbReference type="ARBA" id="ARBA00012438"/>
    </source>
</evidence>
<sequence>MTASPNMSALSSATALRWYDTAFADAAKEREFQQAEGPSAIVYARLALGLAAVLFASFGITDWLFAPNALAMSAIRAASILVLLIAFGATYSPRVLPHHQLLMQVGALSVSIGYIGIVALAPPPLLPLYLDCVVLIIIGIFVVLRMGTLRASLSVLVVMALLDATYLYVGLGTQQDFIVYQLIMLTAFAIGFFSNYIYERQRRIAYLGRRGAEQQAARLEQALRRAAEAQMQAEQAARVKSDFVAHVSHELRTPLNAVIGFGEVLERQIFGPLGHAKYAEYARDIRESGQHLLSLINDVLDLSKVEAGRMELHRELLAPHELARASLVLVSGLSHVRGTRIAVDVSQELPPVFGDSRAIKQMLVNLLSNALKFSPPGGQVSITADAGDRHIRFVISDNGPGMTAEQVQIAMTPFGQVSGMVADSERGTGLGLALANSLAELHGAPLRLESEPGRGTRAIITLPRGHAHLLAPAEV</sequence>